<dbReference type="eggNOG" id="ENOG502T0EF">
    <property type="taxonomic scope" value="Eukaryota"/>
</dbReference>
<reference evidence="7 14" key="6">
    <citation type="submission" date="2018-06" db="EMBL/GenBank/DDBJ databases">
        <title>Population genomics shows no distinction between pathogenic Candida krusei and environmental Pichia kudriavzevii: One species, four names.</title>
        <authorList>
            <person name="Douglass A.P."/>
            <person name="Offei B."/>
            <person name="Braun-Galleani S."/>
            <person name="Coughlan A.Y."/>
            <person name="Martos A."/>
            <person name="Ortiz-Merino R.A."/>
            <person name="Byrne K.P."/>
            <person name="Wolfe K.H."/>
        </authorList>
    </citation>
    <scope>NUCLEOTIDE SEQUENCE [LARGE SCALE GENOMIC DNA]</scope>
    <source>
        <strain evidence="7 14">CBS573</strain>
    </source>
</reference>
<accession>A0A099P0X3</accession>
<dbReference type="CDD" id="cd21437">
    <property type="entry name" value="zf-HIT_ZNHIT1_like"/>
    <property type="match status" value="1"/>
</dbReference>
<dbReference type="PROSITE" id="PS51083">
    <property type="entry name" value="ZF_HIT"/>
    <property type="match status" value="1"/>
</dbReference>
<evidence type="ECO:0000313" key="10">
    <source>
        <dbReference type="EMBL" id="OUT23484.1"/>
    </source>
</evidence>
<evidence type="ECO:0000256" key="1">
    <source>
        <dbReference type="ARBA" id="ARBA00022723"/>
    </source>
</evidence>
<dbReference type="GO" id="GO:0008270">
    <property type="term" value="F:zinc ion binding"/>
    <property type="evidence" value="ECO:0007669"/>
    <property type="project" value="UniProtKB-UniRule"/>
</dbReference>
<dbReference type="GO" id="GO:0005634">
    <property type="term" value="C:nucleus"/>
    <property type="evidence" value="ECO:0007669"/>
    <property type="project" value="UniProtKB-ARBA"/>
</dbReference>
<feature type="domain" description="HIT-type" evidence="6">
    <location>
        <begin position="199"/>
        <end position="231"/>
    </location>
</feature>
<dbReference type="Proteomes" id="UP000195871">
    <property type="component" value="Unassembled WGS sequence"/>
</dbReference>
<feature type="compositionally biased region" description="Polar residues" evidence="5">
    <location>
        <begin position="35"/>
        <end position="48"/>
    </location>
</feature>
<protein>
    <submittedName>
        <fullName evidence="9">Zinc finger HIT domain-containing protein 1</fullName>
    </submittedName>
</protein>
<dbReference type="Proteomes" id="UP000029867">
    <property type="component" value="Unassembled WGS sequence"/>
</dbReference>
<feature type="region of interest" description="Disordered" evidence="5">
    <location>
        <begin position="25"/>
        <end position="66"/>
    </location>
</feature>
<evidence type="ECO:0000313" key="13">
    <source>
        <dbReference type="Proteomes" id="UP000195871"/>
    </source>
</evidence>
<sequence>MRGVEEIPRGRPANVYFSSLYHANPSLGRSENLKRPSNSVESSKQEGINENGKDSRQSNGSKRKRVNYNVQQIQAEQFLTARPKSKSISAEFENEMMSNGEPSEANISIAELRRATRRFDELNRENYNENVKIEIPKSVTGLVINRTSNASPAVKRFLVSKKTWNNYMDELNKSEIKLITTGISPLEVKPNMFQLEKLCTICGAVSYSSCIKCSLRVCSVKCQNIHNETRCTHF</sequence>
<dbReference type="GO" id="GO:0006338">
    <property type="term" value="P:chromatin remodeling"/>
    <property type="evidence" value="ECO:0007669"/>
    <property type="project" value="InterPro"/>
</dbReference>
<dbReference type="Proteomes" id="UP000249293">
    <property type="component" value="Chromosome 1"/>
</dbReference>
<evidence type="ECO:0000313" key="12">
    <source>
        <dbReference type="Proteomes" id="UP000189274"/>
    </source>
</evidence>
<dbReference type="VEuPathDB" id="FungiDB:C5L36_0A06020"/>
<dbReference type="EMBL" id="CP028773">
    <property type="protein sequence ID" value="AWU74007.1"/>
    <property type="molecule type" value="Genomic_DNA"/>
</dbReference>
<gene>
    <name evidence="9" type="ORF">BOH78_4552</name>
    <name evidence="7" type="ORF">C5L36_0A06020</name>
    <name evidence="10" type="ORF">CAS74_001804</name>
    <name evidence="8" type="ORF">JL09_g3029</name>
</gene>
<dbReference type="STRING" id="4909.A0A099P0X3"/>
<reference evidence="12" key="3">
    <citation type="journal article" date="2017" name="Genome Announc.">
        <title>Genome sequences of Cyberlindnera fabianii 65, Pichia kudriavzevii 129, and Saccharomyces cerevisiae 131 isolated from fermented masau fruits in Zimbabwe.</title>
        <authorList>
            <person name="van Rijswijck I.M.H."/>
            <person name="Derks M.F.L."/>
            <person name="Abee T."/>
            <person name="de Ridder D."/>
            <person name="Smid E.J."/>
        </authorList>
    </citation>
    <scope>NUCLEOTIDE SEQUENCE [LARGE SCALE GENOMIC DNA]</scope>
    <source>
        <strain evidence="12">129</strain>
    </source>
</reference>
<dbReference type="EMBL" id="NHMM01000002">
    <property type="protein sequence ID" value="OUT23484.1"/>
    <property type="molecule type" value="Genomic_DNA"/>
</dbReference>
<keyword evidence="14" id="KW-1185">Reference proteome</keyword>
<dbReference type="InterPro" id="IPR007529">
    <property type="entry name" value="Znf_HIT"/>
</dbReference>
<evidence type="ECO:0000313" key="14">
    <source>
        <dbReference type="Proteomes" id="UP000249293"/>
    </source>
</evidence>
<dbReference type="Proteomes" id="UP000189274">
    <property type="component" value="Unassembled WGS sequence"/>
</dbReference>
<evidence type="ECO:0000256" key="3">
    <source>
        <dbReference type="ARBA" id="ARBA00022833"/>
    </source>
</evidence>
<dbReference type="EMBL" id="MQVM01000036">
    <property type="protein sequence ID" value="ONH71369.1"/>
    <property type="molecule type" value="Genomic_DNA"/>
</dbReference>
<evidence type="ECO:0000313" key="8">
    <source>
        <dbReference type="EMBL" id="KGK37822.1"/>
    </source>
</evidence>
<evidence type="ECO:0000313" key="11">
    <source>
        <dbReference type="Proteomes" id="UP000029867"/>
    </source>
</evidence>
<reference evidence="9" key="4">
    <citation type="submission" date="2017-01" db="EMBL/GenBank/DDBJ databases">
        <authorList>
            <person name="Mah S.A."/>
            <person name="Swanson W.J."/>
            <person name="Moy G.W."/>
            <person name="Vacquier V.D."/>
        </authorList>
    </citation>
    <scope>NUCLEOTIDE SEQUENCE [LARGE SCALE GENOMIC DNA]</scope>
    <source>
        <strain evidence="9">129</strain>
    </source>
</reference>
<keyword evidence="2 4" id="KW-0863">Zinc-finger</keyword>
<reference evidence="8" key="2">
    <citation type="submission" date="2014-08" db="EMBL/GenBank/DDBJ databases">
        <title>Exploiting Issatchenkia orientalis SD108 for Succinic Acid Production.</title>
        <authorList>
            <person name="Xiao H."/>
            <person name="Shao Z."/>
            <person name="Jiang Y."/>
            <person name="Dole S."/>
            <person name="Zhao H."/>
        </authorList>
    </citation>
    <scope>NUCLEOTIDE SEQUENCE [LARGE SCALE GENOMIC DNA]</scope>
    <source>
        <strain evidence="8">SD108</strain>
    </source>
</reference>
<dbReference type="AlphaFoldDB" id="A0A099P0X3"/>
<evidence type="ECO:0000313" key="7">
    <source>
        <dbReference type="EMBL" id="AWU74007.1"/>
    </source>
</evidence>
<proteinExistence type="predicted"/>
<reference evidence="10 13" key="5">
    <citation type="submission" date="2017-05" db="EMBL/GenBank/DDBJ databases">
        <title>The Genome Sequence of Candida krusei Ckrusei653.</title>
        <authorList>
            <person name="Cuomo C."/>
            <person name="Forche A."/>
            <person name="Young S."/>
            <person name="Abouelleil A."/>
            <person name="Cao P."/>
            <person name="Chapman S."/>
            <person name="Cusick C."/>
            <person name="Shea T."/>
            <person name="Nusbaum C."/>
            <person name="Birren B."/>
        </authorList>
    </citation>
    <scope>NUCLEOTIDE SEQUENCE [LARGE SCALE GENOMIC DNA]</scope>
    <source>
        <strain evidence="10 13">Ckrusei653</strain>
    </source>
</reference>
<evidence type="ECO:0000256" key="5">
    <source>
        <dbReference type="SAM" id="MobiDB-lite"/>
    </source>
</evidence>
<dbReference type="PANTHER" id="PTHR13093">
    <property type="entry name" value="ZINC FINGER HIT DOMAIN CONTAINING PROTEIN 1"/>
    <property type="match status" value="1"/>
</dbReference>
<dbReference type="EMBL" id="JQFK01000029">
    <property type="protein sequence ID" value="KGK37822.1"/>
    <property type="molecule type" value="Genomic_DNA"/>
</dbReference>
<evidence type="ECO:0000259" key="6">
    <source>
        <dbReference type="PROSITE" id="PS51083"/>
    </source>
</evidence>
<name>A0A099P0X3_PICKU</name>
<dbReference type="HOGENOM" id="CLU_1441262_0_0_1"/>
<organism evidence="8 11">
    <name type="scientific">Pichia kudriavzevii</name>
    <name type="common">Yeast</name>
    <name type="synonym">Issatchenkia orientalis</name>
    <dbReference type="NCBI Taxonomy" id="4909"/>
    <lineage>
        <taxon>Eukaryota</taxon>
        <taxon>Fungi</taxon>
        <taxon>Dikarya</taxon>
        <taxon>Ascomycota</taxon>
        <taxon>Saccharomycotina</taxon>
        <taxon>Pichiomycetes</taxon>
        <taxon>Pichiales</taxon>
        <taxon>Pichiaceae</taxon>
        <taxon>Pichia</taxon>
    </lineage>
</organism>
<dbReference type="InterPro" id="IPR039723">
    <property type="entry name" value="Vps71/ZNHIT1"/>
</dbReference>
<keyword evidence="1" id="KW-0479">Metal-binding</keyword>
<evidence type="ECO:0000256" key="2">
    <source>
        <dbReference type="ARBA" id="ARBA00022771"/>
    </source>
</evidence>
<keyword evidence="3" id="KW-0862">Zinc</keyword>
<reference evidence="11" key="1">
    <citation type="journal article" date="2014" name="Microb. Cell Fact.">
        <title>Exploiting Issatchenkia orientalis SD108 for succinic acid production.</title>
        <authorList>
            <person name="Xiao H."/>
            <person name="Shao Z."/>
            <person name="Jiang Y."/>
            <person name="Dole S."/>
            <person name="Zhao H."/>
        </authorList>
    </citation>
    <scope>NUCLEOTIDE SEQUENCE [LARGE SCALE GENOMIC DNA]</scope>
    <source>
        <strain evidence="11">SD108</strain>
    </source>
</reference>
<dbReference type="OrthoDB" id="74807at2759"/>
<evidence type="ECO:0000313" key="9">
    <source>
        <dbReference type="EMBL" id="ONH71369.1"/>
    </source>
</evidence>
<evidence type="ECO:0000256" key="4">
    <source>
        <dbReference type="PROSITE-ProRule" id="PRU00453"/>
    </source>
</evidence>